<gene>
    <name evidence="1" type="ORF">ccrud_02700</name>
</gene>
<proteinExistence type="predicted"/>
<dbReference type="Proteomes" id="UP000076929">
    <property type="component" value="Chromosome"/>
</dbReference>
<protein>
    <submittedName>
        <fullName evidence="1">Uncharacterized protein</fullName>
    </submittedName>
</protein>
<dbReference type="RefSeq" id="WP_066564508.1">
    <property type="nucleotide sequence ID" value="NZ_CP015622.1"/>
</dbReference>
<organism evidence="1 2">
    <name type="scientific">Corynebacterium crudilactis</name>
    <dbReference type="NCBI Taxonomy" id="1652495"/>
    <lineage>
        <taxon>Bacteria</taxon>
        <taxon>Bacillati</taxon>
        <taxon>Actinomycetota</taxon>
        <taxon>Actinomycetes</taxon>
        <taxon>Mycobacteriales</taxon>
        <taxon>Corynebacteriaceae</taxon>
        <taxon>Corynebacterium</taxon>
    </lineage>
</organism>
<evidence type="ECO:0000313" key="1">
    <source>
        <dbReference type="EMBL" id="ANE03225.1"/>
    </source>
</evidence>
<sequence length="158" mass="18598">MGTDPRGELLRIFPQWLSAAAEHRDFVLGDVMKFSSRQWFFPDFHFIYDDKDFIVPLYVDCASLIEDLLAHKPGSFHFPGVELSFPKDWNELNQQQIHDCLWHALDDWFYYVDYRVGSAMDWQKYNRGQVPGDLRVGCLFEVFSEKPNLQFLTALIPD</sequence>
<accession>A0A172QRA5</accession>
<name>A0A172QRA5_9CORY</name>
<dbReference type="STRING" id="1652495.ccrud_02700"/>
<dbReference type="EMBL" id="CP015622">
    <property type="protein sequence ID" value="ANE03225.1"/>
    <property type="molecule type" value="Genomic_DNA"/>
</dbReference>
<dbReference type="AlphaFoldDB" id="A0A172QRA5"/>
<dbReference type="KEGG" id="ccjz:ccrud_02700"/>
<reference evidence="1 2" key="1">
    <citation type="submission" date="2016-05" db="EMBL/GenBank/DDBJ databases">
        <title>Complete genome sequence of Corynebacterium crudilactis, a new Corynebacterium species isolated from raw cow's milk.</title>
        <authorList>
            <person name="Christian R."/>
            <person name="Zimmermann J."/>
            <person name="Lipski A."/>
            <person name="Kalinowski J."/>
        </authorList>
    </citation>
    <scope>NUCLEOTIDE SEQUENCE [LARGE SCALE GENOMIC DNA]</scope>
    <source>
        <strain evidence="1 2">JZ16</strain>
    </source>
</reference>
<dbReference type="OrthoDB" id="4408926at2"/>
<keyword evidence="2" id="KW-1185">Reference proteome</keyword>
<evidence type="ECO:0000313" key="2">
    <source>
        <dbReference type="Proteomes" id="UP000076929"/>
    </source>
</evidence>